<dbReference type="Proteomes" id="UP000077755">
    <property type="component" value="Chromosome 9"/>
</dbReference>
<dbReference type="AlphaFoldDB" id="A0A175Y9W5"/>
<reference evidence="2" key="2">
    <citation type="submission" date="2022-03" db="EMBL/GenBank/DDBJ databases">
        <title>Draft title - Genomic analysis of global carrot germplasm unveils the trajectory of domestication and the origin of high carotenoid orange carrot.</title>
        <authorList>
            <person name="Iorizzo M."/>
            <person name="Ellison S."/>
            <person name="Senalik D."/>
            <person name="Macko-Podgorni A."/>
            <person name="Grzebelus D."/>
            <person name="Bostan H."/>
            <person name="Rolling W."/>
            <person name="Curaba J."/>
            <person name="Simon P."/>
        </authorList>
    </citation>
    <scope>NUCLEOTIDE SEQUENCE</scope>
    <source>
        <tissue evidence="2">Leaf</tissue>
    </source>
</reference>
<proteinExistence type="predicted"/>
<name>A0A175Y9W5_DAUCS</name>
<dbReference type="EMBL" id="CP093351">
    <property type="protein sequence ID" value="WOH14974.1"/>
    <property type="molecule type" value="Genomic_DNA"/>
</dbReference>
<organism evidence="2 3">
    <name type="scientific">Daucus carota subsp. sativus</name>
    <name type="common">Carrot</name>
    <dbReference type="NCBI Taxonomy" id="79200"/>
    <lineage>
        <taxon>Eukaryota</taxon>
        <taxon>Viridiplantae</taxon>
        <taxon>Streptophyta</taxon>
        <taxon>Embryophyta</taxon>
        <taxon>Tracheophyta</taxon>
        <taxon>Spermatophyta</taxon>
        <taxon>Magnoliopsida</taxon>
        <taxon>eudicotyledons</taxon>
        <taxon>Gunneridae</taxon>
        <taxon>Pentapetalae</taxon>
        <taxon>asterids</taxon>
        <taxon>campanulids</taxon>
        <taxon>Apiales</taxon>
        <taxon>Apiaceae</taxon>
        <taxon>Apioideae</taxon>
        <taxon>Scandiceae</taxon>
        <taxon>Daucinae</taxon>
        <taxon>Daucus</taxon>
        <taxon>Daucus sect. Daucus</taxon>
    </lineage>
</organism>
<feature type="compositionally biased region" description="Basic and acidic residues" evidence="1">
    <location>
        <begin position="37"/>
        <end position="47"/>
    </location>
</feature>
<evidence type="ECO:0000256" key="1">
    <source>
        <dbReference type="SAM" id="MobiDB-lite"/>
    </source>
</evidence>
<sequence>MEKKLYMDSKIAFLRCEEKNVDRGAALKACNGPVPTAHERPHEHVPEDTAAMSSENVKKKVNEVD</sequence>
<evidence type="ECO:0000313" key="2">
    <source>
        <dbReference type="EMBL" id="WOH14974.1"/>
    </source>
</evidence>
<protein>
    <submittedName>
        <fullName evidence="2">Uncharacterized protein</fullName>
    </submittedName>
</protein>
<dbReference type="Gramene" id="KZM80374">
    <property type="protein sequence ID" value="KZM80374"/>
    <property type="gene ID" value="DCAR_032427"/>
</dbReference>
<reference evidence="2" key="1">
    <citation type="journal article" date="2016" name="Nat. Genet.">
        <title>A high-quality carrot genome assembly provides new insights into carotenoid accumulation and asterid genome evolution.</title>
        <authorList>
            <person name="Iorizzo M."/>
            <person name="Ellison S."/>
            <person name="Senalik D."/>
            <person name="Zeng P."/>
            <person name="Satapoomin P."/>
            <person name="Huang J."/>
            <person name="Bowman M."/>
            <person name="Iovene M."/>
            <person name="Sanseverino W."/>
            <person name="Cavagnaro P."/>
            <person name="Yildiz M."/>
            <person name="Macko-Podgorni A."/>
            <person name="Moranska E."/>
            <person name="Grzebelus E."/>
            <person name="Grzebelus D."/>
            <person name="Ashrafi H."/>
            <person name="Zheng Z."/>
            <person name="Cheng S."/>
            <person name="Spooner D."/>
            <person name="Van Deynze A."/>
            <person name="Simon P."/>
        </authorList>
    </citation>
    <scope>NUCLEOTIDE SEQUENCE</scope>
    <source>
        <tissue evidence="2">Leaf</tissue>
    </source>
</reference>
<accession>A0A175Y9W5</accession>
<feature type="region of interest" description="Disordered" evidence="1">
    <location>
        <begin position="32"/>
        <end position="65"/>
    </location>
</feature>
<evidence type="ECO:0000313" key="3">
    <source>
        <dbReference type="Proteomes" id="UP000077755"/>
    </source>
</evidence>
<keyword evidence="3" id="KW-1185">Reference proteome</keyword>
<feature type="compositionally biased region" description="Basic and acidic residues" evidence="1">
    <location>
        <begin position="56"/>
        <end position="65"/>
    </location>
</feature>
<gene>
    <name evidence="2" type="ORF">DCAR_0934504</name>
</gene>